<gene>
    <name evidence="2" type="primary">LOC123521635</name>
</gene>
<reference evidence="2" key="1">
    <citation type="submission" date="2025-08" db="UniProtKB">
        <authorList>
            <consortium name="RefSeq"/>
        </authorList>
    </citation>
    <scope>IDENTIFICATION</scope>
</reference>
<organism evidence="1 2">
    <name type="scientific">Echinops telfairi</name>
    <name type="common">Lesser hedgehog tenrec</name>
    <dbReference type="NCBI Taxonomy" id="9371"/>
    <lineage>
        <taxon>Eukaryota</taxon>
        <taxon>Metazoa</taxon>
        <taxon>Chordata</taxon>
        <taxon>Craniata</taxon>
        <taxon>Vertebrata</taxon>
        <taxon>Euteleostomi</taxon>
        <taxon>Mammalia</taxon>
        <taxon>Eutheria</taxon>
        <taxon>Afrotheria</taxon>
        <taxon>Tenrecidae</taxon>
        <taxon>Tenrecinae</taxon>
        <taxon>Echinops</taxon>
    </lineage>
</organism>
<accession>A0AC55D1J9</accession>
<dbReference type="RefSeq" id="XP_045145620.1">
    <property type="nucleotide sequence ID" value="XM_045289685.1"/>
</dbReference>
<sequence>MDSVLVDDVAVSFTQEEWALLDFSQRKLYRDVMMETFRNLDSGGLYGCRDLTEQLCHQGNLTRRYMVEGLHESKEYIGKKNKEGHQYEKTFDWIADRPRPKRTHAEVNPSKCHECGKAFLVHTSVPQMRSQIGYQHYQHTECEDCNCPSYLKPFVRTFPGERLCKCENSGKPSSGSSPLTKHIITQCEKRAYECKECGKNFSPSSRLTKGRTPSGVRSYECKECGKAFRYSSYLTRHISSHSGEKPYECKECGKAFRRFSSLTTHIRAHSGERPYECKECGKAFSRFSSLTTHIRAHSGERPYECKECGKGFSRSSHLTTHIRSHTGERPYECKECGKTFTCSSHLTRHKRHHCGERTY</sequence>
<proteinExistence type="predicted"/>
<evidence type="ECO:0000313" key="2">
    <source>
        <dbReference type="RefSeq" id="XP_045145620.1"/>
    </source>
</evidence>
<evidence type="ECO:0000313" key="1">
    <source>
        <dbReference type="Proteomes" id="UP000694863"/>
    </source>
</evidence>
<keyword evidence="1" id="KW-1185">Reference proteome</keyword>
<name>A0AC55D1J9_ECHTE</name>
<protein>
    <submittedName>
        <fullName evidence="2">Zinc finger protein 420-like isoform X3</fullName>
    </submittedName>
</protein>
<dbReference type="Proteomes" id="UP000694863">
    <property type="component" value="Unplaced"/>
</dbReference>